<feature type="compositionally biased region" description="Pro residues" evidence="1">
    <location>
        <begin position="105"/>
        <end position="143"/>
    </location>
</feature>
<feature type="compositionally biased region" description="Polar residues" evidence="1">
    <location>
        <begin position="48"/>
        <end position="57"/>
    </location>
</feature>
<feature type="compositionally biased region" description="Basic and acidic residues" evidence="1">
    <location>
        <begin position="532"/>
        <end position="563"/>
    </location>
</feature>
<evidence type="ECO:0000313" key="2">
    <source>
        <dbReference type="EMBL" id="EAU82785.2"/>
    </source>
</evidence>
<reference evidence="2 3" key="1">
    <citation type="journal article" date="2010" name="Proc. Natl. Acad. Sci. U.S.A.">
        <title>Insights into evolution of multicellular fungi from the assembled chromosomes of the mushroom Coprinopsis cinerea (Coprinus cinereus).</title>
        <authorList>
            <person name="Stajich J.E."/>
            <person name="Wilke S.K."/>
            <person name="Ahren D."/>
            <person name="Au C.H."/>
            <person name="Birren B.W."/>
            <person name="Borodovsky M."/>
            <person name="Burns C."/>
            <person name="Canback B."/>
            <person name="Casselton L.A."/>
            <person name="Cheng C.K."/>
            <person name="Deng J."/>
            <person name="Dietrich F.S."/>
            <person name="Fargo D.C."/>
            <person name="Farman M.L."/>
            <person name="Gathman A.C."/>
            <person name="Goldberg J."/>
            <person name="Guigo R."/>
            <person name="Hoegger P.J."/>
            <person name="Hooker J.B."/>
            <person name="Huggins A."/>
            <person name="James T.Y."/>
            <person name="Kamada T."/>
            <person name="Kilaru S."/>
            <person name="Kodira C."/>
            <person name="Kues U."/>
            <person name="Kupfer D."/>
            <person name="Kwan H.S."/>
            <person name="Lomsadze A."/>
            <person name="Li W."/>
            <person name="Lilly W.W."/>
            <person name="Ma L.J."/>
            <person name="Mackey A.J."/>
            <person name="Manning G."/>
            <person name="Martin F."/>
            <person name="Muraguchi H."/>
            <person name="Natvig D.O."/>
            <person name="Palmerini H."/>
            <person name="Ramesh M.A."/>
            <person name="Rehmeyer C.J."/>
            <person name="Roe B.A."/>
            <person name="Shenoy N."/>
            <person name="Stanke M."/>
            <person name="Ter-Hovhannisyan V."/>
            <person name="Tunlid A."/>
            <person name="Velagapudi R."/>
            <person name="Vision T.J."/>
            <person name="Zeng Q."/>
            <person name="Zolan M.E."/>
            <person name="Pukkila P.J."/>
        </authorList>
    </citation>
    <scope>NUCLEOTIDE SEQUENCE [LARGE SCALE GENOMIC DNA]</scope>
    <source>
        <strain evidence="3">Okayama-7 / 130 / ATCC MYA-4618 / FGSC 9003</strain>
    </source>
</reference>
<dbReference type="VEuPathDB" id="FungiDB:CC1G_10904"/>
<feature type="compositionally biased region" description="Acidic residues" evidence="1">
    <location>
        <begin position="590"/>
        <end position="611"/>
    </location>
</feature>
<feature type="region of interest" description="Disordered" evidence="1">
    <location>
        <begin position="217"/>
        <end position="255"/>
    </location>
</feature>
<dbReference type="OrthoDB" id="3069035at2759"/>
<feature type="region of interest" description="Disordered" evidence="1">
    <location>
        <begin position="37"/>
        <end position="57"/>
    </location>
</feature>
<comment type="caution">
    <text evidence="2">The sequence shown here is derived from an EMBL/GenBank/DDBJ whole genome shotgun (WGS) entry which is preliminary data.</text>
</comment>
<keyword evidence="3" id="KW-1185">Reference proteome</keyword>
<evidence type="ECO:0000313" key="3">
    <source>
        <dbReference type="Proteomes" id="UP000001861"/>
    </source>
</evidence>
<dbReference type="OMA" id="WNERATH"/>
<proteinExistence type="predicted"/>
<dbReference type="Proteomes" id="UP000001861">
    <property type="component" value="Unassembled WGS sequence"/>
</dbReference>
<feature type="compositionally biased region" description="Polar residues" evidence="1">
    <location>
        <begin position="87"/>
        <end position="96"/>
    </location>
</feature>
<evidence type="ECO:0000256" key="1">
    <source>
        <dbReference type="SAM" id="MobiDB-lite"/>
    </source>
</evidence>
<protein>
    <submittedName>
        <fullName evidence="2">Uncharacterized protein</fullName>
    </submittedName>
</protein>
<dbReference type="InParanoid" id="A8P5X3"/>
<dbReference type="RefSeq" id="XP_001839041.2">
    <property type="nucleotide sequence ID" value="XM_001838989.2"/>
</dbReference>
<accession>A8P5X3</accession>
<feature type="compositionally biased region" description="Acidic residues" evidence="1">
    <location>
        <begin position="229"/>
        <end position="253"/>
    </location>
</feature>
<dbReference type="SUPFAM" id="SSF101447">
    <property type="entry name" value="Formin homology 2 domain (FH2 domain)"/>
    <property type="match status" value="1"/>
</dbReference>
<dbReference type="EMBL" id="AACS02000011">
    <property type="protein sequence ID" value="EAU82785.2"/>
    <property type="molecule type" value="Genomic_DNA"/>
</dbReference>
<gene>
    <name evidence="2" type="ORF">CC1G_10904</name>
</gene>
<feature type="region of interest" description="Disordered" evidence="1">
    <location>
        <begin position="87"/>
        <end position="152"/>
    </location>
</feature>
<name>A8P5X3_COPC7</name>
<feature type="region of interest" description="Disordered" evidence="1">
    <location>
        <begin position="275"/>
        <end position="295"/>
    </location>
</feature>
<dbReference type="eggNOG" id="ENOG502SRKX">
    <property type="taxonomic scope" value="Eukaryota"/>
</dbReference>
<dbReference type="HOGENOM" id="CLU_446886_0_0_1"/>
<feature type="compositionally biased region" description="Basic residues" evidence="1">
    <location>
        <begin position="565"/>
        <end position="585"/>
    </location>
</feature>
<dbReference type="AlphaFoldDB" id="A8P5X3"/>
<dbReference type="GeneID" id="6015641"/>
<organism evidence="2 3">
    <name type="scientific">Coprinopsis cinerea (strain Okayama-7 / 130 / ATCC MYA-4618 / FGSC 9003)</name>
    <name type="common">Inky cap fungus</name>
    <name type="synonym">Hormographiella aspergillata</name>
    <dbReference type="NCBI Taxonomy" id="240176"/>
    <lineage>
        <taxon>Eukaryota</taxon>
        <taxon>Fungi</taxon>
        <taxon>Dikarya</taxon>
        <taxon>Basidiomycota</taxon>
        <taxon>Agaricomycotina</taxon>
        <taxon>Agaricomycetes</taxon>
        <taxon>Agaricomycetidae</taxon>
        <taxon>Agaricales</taxon>
        <taxon>Agaricineae</taxon>
        <taxon>Psathyrellaceae</taxon>
        <taxon>Coprinopsis</taxon>
    </lineage>
</organism>
<dbReference type="KEGG" id="cci:CC1G_10904"/>
<feature type="region of interest" description="Disordered" evidence="1">
    <location>
        <begin position="532"/>
        <end position="611"/>
    </location>
</feature>
<sequence>MAMPFQNVIDPTLLSATYSGQGLLPNDTLRSNGLVLSAPKPLTPPSSQPITPSGSFNNGIDAQTLMAANTLLTSFSGGIGSGFSPSTVAATASGRSGAQLDGHLPPSPPPPPPPPPPPTQPVPPLKRSRPPFPVTPLPPPLPQDPYHVQMPTPTSKLSAASVVREAIEVRQHIHALEHENRSLREKVDWLHAGLEAIIAQNEHLDGKVQEFEGWLASGRGGKAKPDSREDIDDDSSPESADESTDSGSEDESDCAPVNVVAATFRRFFGATSLSKKADLPPSYDPNSTEELPLLPGSQDVRQVRVYWAPQAKRGRDKDIDLHKHQHNARVCQVLANHCKEFGETYYPLAGKLLSSIFMCDLEEKFVKKLDRLQRIWKGTDGRQETAPGGNMTRNMFLNRAEGKLKYRIAKFNALPDGNRFKDQKYLSGLKKHLMSDDEDKVNDDGVVVENVYVARPPKHRSRLFQEFLDEVDAVVIPWSTKYTRRVKGEVKDTPPAQARKIENRFRRWMIDPAYLVEHPEYDVPDRIADNGKLWGDEHDPEELEAKKGEFRAKKRAAKAELKSKTPAKRRKTKGKDKSKGGKGKTKASEMVEEVEEEPSNDQNEMDGDWEG</sequence>